<gene>
    <name evidence="2" type="ORF">Cvel_14447</name>
</gene>
<dbReference type="VEuPathDB" id="CryptoDB:Cvel_14447"/>
<dbReference type="EMBL" id="CDMZ01000031">
    <property type="protein sequence ID" value="CEM04919.1"/>
    <property type="molecule type" value="Genomic_DNA"/>
</dbReference>
<protein>
    <recommendedName>
        <fullName evidence="3">F-box domain-containing protein</fullName>
    </recommendedName>
</protein>
<sequence>MGTSFSMVADPVFASVAVLRFLTPKDIIYLGLTSSALKGDLKESNSEWRRHFLEAASRFDCCFDLSEENEEDRTLQALQFDVSGCFVWDLLDLLHAKQQRLIESAPEDPEGKKELPTCKDLKFGDVLALGNFRDVGSAFVGLDFRLISNPDFSGEGYLTVPLSLSAVLEDPLEKFRSVQVCTFQLPFWSPILSELLPPCDPLFLLSDEDRDFFQQQQRAQPQRKKGQKETPDEAQQIDRSLPSNEQDTQHMAASCGSFCWPPGFRKGPVTVPFEYHLLIPPPEEKEEVDGQREGNEDRQGSTEKQKQIVIIEAGYKTEKFVPGDPEAFANCLAWLRSHYS</sequence>
<proteinExistence type="predicted"/>
<name>A0A0G4F119_9ALVE</name>
<feature type="region of interest" description="Disordered" evidence="1">
    <location>
        <begin position="214"/>
        <end position="247"/>
    </location>
</feature>
<feature type="compositionally biased region" description="Basic and acidic residues" evidence="1">
    <location>
        <begin position="288"/>
        <end position="305"/>
    </location>
</feature>
<evidence type="ECO:0000313" key="2">
    <source>
        <dbReference type="EMBL" id="CEM04919.1"/>
    </source>
</evidence>
<evidence type="ECO:0008006" key="3">
    <source>
        <dbReference type="Google" id="ProtNLM"/>
    </source>
</evidence>
<dbReference type="AlphaFoldDB" id="A0A0G4F119"/>
<evidence type="ECO:0000256" key="1">
    <source>
        <dbReference type="SAM" id="MobiDB-lite"/>
    </source>
</evidence>
<organism evidence="2">
    <name type="scientific">Chromera velia CCMP2878</name>
    <dbReference type="NCBI Taxonomy" id="1169474"/>
    <lineage>
        <taxon>Eukaryota</taxon>
        <taxon>Sar</taxon>
        <taxon>Alveolata</taxon>
        <taxon>Colpodellida</taxon>
        <taxon>Chromeraceae</taxon>
        <taxon>Chromera</taxon>
    </lineage>
</organism>
<reference evidence="2" key="1">
    <citation type="submission" date="2014-11" db="EMBL/GenBank/DDBJ databases">
        <authorList>
            <person name="Otto D Thomas"/>
            <person name="Naeem Raeece"/>
        </authorList>
    </citation>
    <scope>NUCLEOTIDE SEQUENCE</scope>
</reference>
<feature type="region of interest" description="Disordered" evidence="1">
    <location>
        <begin position="281"/>
        <end position="305"/>
    </location>
</feature>
<accession>A0A0G4F119</accession>
<feature type="compositionally biased region" description="Polar residues" evidence="1">
    <location>
        <begin position="237"/>
        <end position="247"/>
    </location>
</feature>